<protein>
    <submittedName>
        <fullName evidence="3">Prepilin peptidase CpaA</fullName>
    </submittedName>
</protein>
<dbReference type="Proteomes" id="UP000199118">
    <property type="component" value="Unassembled WGS sequence"/>
</dbReference>
<dbReference type="EMBL" id="FNMZ01000009">
    <property type="protein sequence ID" value="SDX73609.1"/>
    <property type="molecule type" value="Genomic_DNA"/>
</dbReference>
<feature type="transmembrane region" description="Helical" evidence="1">
    <location>
        <begin position="55"/>
        <end position="71"/>
    </location>
</feature>
<feature type="domain" description="Prepilin type IV endopeptidase peptidase" evidence="2">
    <location>
        <begin position="33"/>
        <end position="126"/>
    </location>
</feature>
<organism evidence="3 4">
    <name type="scientific">Albimonas donghaensis</name>
    <dbReference type="NCBI Taxonomy" id="356660"/>
    <lineage>
        <taxon>Bacteria</taxon>
        <taxon>Pseudomonadati</taxon>
        <taxon>Pseudomonadota</taxon>
        <taxon>Alphaproteobacteria</taxon>
        <taxon>Rhodobacterales</taxon>
        <taxon>Paracoccaceae</taxon>
        <taxon>Albimonas</taxon>
    </lineage>
</organism>
<dbReference type="InterPro" id="IPR000045">
    <property type="entry name" value="Prepilin_IV_endopep_pep"/>
</dbReference>
<feature type="transmembrane region" description="Helical" evidence="1">
    <location>
        <begin position="161"/>
        <end position="181"/>
    </location>
</feature>
<keyword evidence="4" id="KW-1185">Reference proteome</keyword>
<evidence type="ECO:0000313" key="4">
    <source>
        <dbReference type="Proteomes" id="UP000199118"/>
    </source>
</evidence>
<dbReference type="Gene3D" id="1.20.120.1220">
    <property type="match status" value="1"/>
</dbReference>
<dbReference type="Pfam" id="PF01478">
    <property type="entry name" value="Peptidase_A24"/>
    <property type="match status" value="1"/>
</dbReference>
<evidence type="ECO:0000313" key="3">
    <source>
        <dbReference type="EMBL" id="SDX73609.1"/>
    </source>
</evidence>
<dbReference type="OrthoDB" id="7866360at2"/>
<reference evidence="3 4" key="1">
    <citation type="submission" date="2016-10" db="EMBL/GenBank/DDBJ databases">
        <authorList>
            <person name="de Groot N.N."/>
        </authorList>
    </citation>
    <scope>NUCLEOTIDE SEQUENCE [LARGE SCALE GENOMIC DNA]</scope>
    <source>
        <strain evidence="3 4">DSM 17890</strain>
    </source>
</reference>
<dbReference type="STRING" id="356660.SAMN05444336_10968"/>
<accession>A0A1H3E6T5</accession>
<evidence type="ECO:0000256" key="1">
    <source>
        <dbReference type="SAM" id="Phobius"/>
    </source>
</evidence>
<evidence type="ECO:0000259" key="2">
    <source>
        <dbReference type="Pfam" id="PF01478"/>
    </source>
</evidence>
<dbReference type="GO" id="GO:0016020">
    <property type="term" value="C:membrane"/>
    <property type="evidence" value="ECO:0007669"/>
    <property type="project" value="InterPro"/>
</dbReference>
<feature type="transmembrane region" description="Helical" evidence="1">
    <location>
        <begin position="27"/>
        <end position="46"/>
    </location>
</feature>
<sequence length="183" mass="19054">MTEDAGGPLMASFLEGRLLGLDPPAEAWLIAVALTPLLVAAAVWDLRRMRIPNKLNAAMALLFVVLGPLTLPPEALGWRALGAVIVLGLGFGLFALRRMGGGDVKMLGACALFVAPATVALALQLLAVGLLVGLAGVRLAKAVTRGRARGWHALAPGAERFPMGVSIAMAMIAYLWIVAALTR</sequence>
<dbReference type="AlphaFoldDB" id="A0A1H3E6T5"/>
<name>A0A1H3E6T5_9RHOB</name>
<keyword evidence="1" id="KW-0472">Membrane</keyword>
<feature type="transmembrane region" description="Helical" evidence="1">
    <location>
        <begin position="77"/>
        <end position="96"/>
    </location>
</feature>
<gene>
    <name evidence="3" type="ORF">SAMN05444336_10968</name>
</gene>
<proteinExistence type="predicted"/>
<feature type="transmembrane region" description="Helical" evidence="1">
    <location>
        <begin position="108"/>
        <end position="135"/>
    </location>
</feature>
<dbReference type="GO" id="GO:0004190">
    <property type="term" value="F:aspartic-type endopeptidase activity"/>
    <property type="evidence" value="ECO:0007669"/>
    <property type="project" value="InterPro"/>
</dbReference>
<keyword evidence="1" id="KW-1133">Transmembrane helix</keyword>
<keyword evidence="1" id="KW-0812">Transmembrane</keyword>